<dbReference type="Pfam" id="PF00903">
    <property type="entry name" value="Glyoxalase"/>
    <property type="match status" value="1"/>
</dbReference>
<feature type="domain" description="VOC" evidence="1">
    <location>
        <begin position="5"/>
        <end position="129"/>
    </location>
</feature>
<dbReference type="PROSITE" id="PS51819">
    <property type="entry name" value="VOC"/>
    <property type="match status" value="1"/>
</dbReference>
<dbReference type="EMBL" id="JALKHS010000003">
    <property type="protein sequence ID" value="MCK0530117.1"/>
    <property type="molecule type" value="Genomic_DNA"/>
</dbReference>
<accession>A0ABT0DSM1</accession>
<dbReference type="Gene3D" id="3.10.180.10">
    <property type="entry name" value="2,3-Dihydroxybiphenyl 1,2-Dioxygenase, domain 1"/>
    <property type="match status" value="1"/>
</dbReference>
<gene>
    <name evidence="2" type="ORF">MU848_00800</name>
</gene>
<evidence type="ECO:0000313" key="2">
    <source>
        <dbReference type="EMBL" id="MCK0530117.1"/>
    </source>
</evidence>
<dbReference type="CDD" id="cd06587">
    <property type="entry name" value="VOC"/>
    <property type="match status" value="1"/>
</dbReference>
<evidence type="ECO:0000313" key="3">
    <source>
        <dbReference type="Proteomes" id="UP001203512"/>
    </source>
</evidence>
<comment type="caution">
    <text evidence="2">The sequence shown here is derived from an EMBL/GenBank/DDBJ whole genome shotgun (WGS) entry which is preliminary data.</text>
</comment>
<name>A0ABT0DSM1_9SPHN</name>
<reference evidence="2 3" key="1">
    <citation type="submission" date="2022-04" db="EMBL/GenBank/DDBJ databases">
        <authorList>
            <person name="Huq M.A."/>
        </authorList>
    </citation>
    <scope>NUCLEOTIDE SEQUENCE [LARGE SCALE GENOMIC DNA]</scope>
    <source>
        <strain evidence="2 3">MAH-33</strain>
    </source>
</reference>
<evidence type="ECO:0000259" key="1">
    <source>
        <dbReference type="PROSITE" id="PS51819"/>
    </source>
</evidence>
<dbReference type="RefSeq" id="WP_247229576.1">
    <property type="nucleotide sequence ID" value="NZ_JALKHS010000003.1"/>
</dbReference>
<dbReference type="Proteomes" id="UP001203512">
    <property type="component" value="Unassembled WGS sequence"/>
</dbReference>
<proteinExistence type="predicted"/>
<keyword evidence="3" id="KW-1185">Reference proteome</keyword>
<dbReference type="InterPro" id="IPR037523">
    <property type="entry name" value="VOC_core"/>
</dbReference>
<dbReference type="InterPro" id="IPR004360">
    <property type="entry name" value="Glyas_Fos-R_dOase_dom"/>
</dbReference>
<dbReference type="SUPFAM" id="SSF54593">
    <property type="entry name" value="Glyoxalase/Bleomycin resistance protein/Dihydroxybiphenyl dioxygenase"/>
    <property type="match status" value="1"/>
</dbReference>
<organism evidence="2 3">
    <name type="scientific">Sphingobium agri</name>
    <dbReference type="NCBI Taxonomy" id="2933566"/>
    <lineage>
        <taxon>Bacteria</taxon>
        <taxon>Pseudomonadati</taxon>
        <taxon>Pseudomonadota</taxon>
        <taxon>Alphaproteobacteria</taxon>
        <taxon>Sphingomonadales</taxon>
        <taxon>Sphingomonadaceae</taxon>
        <taxon>Sphingobium</taxon>
    </lineage>
</organism>
<sequence length="131" mass="14357">MSKISLYYFKLMVGDAETLVRFYSDAFGMKEVGRFDGLETEEPHIEIFLKAEGGESNQQLALMHYVNRPTPTPGEAAIAFMVDDVDAVVAAALAAGGSIARAAETLEEHKFRYAIVADPEGHKVEVMQFVA</sequence>
<dbReference type="InterPro" id="IPR029068">
    <property type="entry name" value="Glyas_Bleomycin-R_OHBP_Dase"/>
</dbReference>
<protein>
    <submittedName>
        <fullName evidence="2">VOC family protein</fullName>
    </submittedName>
</protein>